<feature type="domain" description="Phosphatidic acid phosphatase type 2/haloperoxidase" evidence="2">
    <location>
        <begin position="45"/>
        <end position="160"/>
    </location>
</feature>
<feature type="transmembrane region" description="Helical" evidence="1">
    <location>
        <begin position="271"/>
        <end position="289"/>
    </location>
</feature>
<dbReference type="InterPro" id="IPR000326">
    <property type="entry name" value="PAP2/HPO"/>
</dbReference>
<dbReference type="Proteomes" id="UP001299546">
    <property type="component" value="Unassembled WGS sequence"/>
</dbReference>
<comment type="caution">
    <text evidence="3">The sequence shown here is derived from an EMBL/GenBank/DDBJ whole genome shotgun (WGS) entry which is preliminary data.</text>
</comment>
<reference evidence="3 4" key="1">
    <citation type="submission" date="2021-10" db="EMBL/GenBank/DDBJ databases">
        <title>Collection of gut derived symbiotic bacterial strains cultured from healthy donors.</title>
        <authorList>
            <person name="Lin H."/>
            <person name="Littmann E."/>
            <person name="Kohout C."/>
            <person name="Pamer E.G."/>
        </authorList>
    </citation>
    <scope>NUCLEOTIDE SEQUENCE [LARGE SCALE GENOMIC DNA]</scope>
    <source>
        <strain evidence="3 4">DFI.1.165</strain>
    </source>
</reference>
<keyword evidence="4" id="KW-1185">Reference proteome</keyword>
<feature type="transmembrane region" description="Helical" evidence="1">
    <location>
        <begin position="172"/>
        <end position="195"/>
    </location>
</feature>
<name>A0ABS8DJ33_9FIRM</name>
<evidence type="ECO:0000259" key="2">
    <source>
        <dbReference type="SMART" id="SM00014"/>
    </source>
</evidence>
<dbReference type="EMBL" id="JAJCIS010000011">
    <property type="protein sequence ID" value="MCB7388409.1"/>
    <property type="molecule type" value="Genomic_DNA"/>
</dbReference>
<dbReference type="PANTHER" id="PTHR14969:SF13">
    <property type="entry name" value="AT30094P"/>
    <property type="match status" value="1"/>
</dbReference>
<evidence type="ECO:0000313" key="3">
    <source>
        <dbReference type="EMBL" id="MCB7388409.1"/>
    </source>
</evidence>
<feature type="transmembrane region" description="Helical" evidence="1">
    <location>
        <begin position="242"/>
        <end position="259"/>
    </location>
</feature>
<evidence type="ECO:0000313" key="4">
    <source>
        <dbReference type="Proteomes" id="UP001299546"/>
    </source>
</evidence>
<dbReference type="RefSeq" id="WP_066731246.1">
    <property type="nucleotide sequence ID" value="NZ_JAJCIQ010000011.1"/>
</dbReference>
<dbReference type="Pfam" id="PF01569">
    <property type="entry name" value="PAP2"/>
    <property type="match status" value="1"/>
</dbReference>
<feature type="transmembrane region" description="Helical" evidence="1">
    <location>
        <begin position="21"/>
        <end position="40"/>
    </location>
</feature>
<accession>A0ABS8DJ33</accession>
<keyword evidence="1" id="KW-0472">Membrane</keyword>
<gene>
    <name evidence="3" type="ORF">LIZ65_14060</name>
</gene>
<dbReference type="SUPFAM" id="SSF48317">
    <property type="entry name" value="Acid phosphatase/Vanadium-dependent haloperoxidase"/>
    <property type="match status" value="1"/>
</dbReference>
<sequence>MNFLWALSEIRTPFLDTLFQFITYFGQELLLIGVICALYWCVDKKLATQIGFTYVTAGLCVQGLKITFRIPRPWVLDPDFKAVESAIPAATGYSFPSGHTQGGTSLFAPLALNAKKLSIKLLCTAAFLLIGFSRMYLGCHTPKDVLTAIGVSLLFSWLIWKYKDLFVGPDSHVGLIALLVTAAAVGICIYSYILYHGGVIEARYASDCFKASGAALGFAAGWYLEQKYLDFSAHTGTRAEKILRFIAGLAVTAALQFGLKALIGHTLAGKTIQHFIVILWIIFLYPCIFSKLKK</sequence>
<keyword evidence="1" id="KW-0812">Transmembrane</keyword>
<dbReference type="SMART" id="SM00014">
    <property type="entry name" value="acidPPc"/>
    <property type="match status" value="1"/>
</dbReference>
<dbReference type="PANTHER" id="PTHR14969">
    <property type="entry name" value="SPHINGOSINE-1-PHOSPHATE PHOSPHOHYDROLASE"/>
    <property type="match status" value="1"/>
</dbReference>
<dbReference type="Gene3D" id="1.20.144.10">
    <property type="entry name" value="Phosphatidic acid phosphatase type 2/haloperoxidase"/>
    <property type="match status" value="1"/>
</dbReference>
<proteinExistence type="predicted"/>
<dbReference type="InterPro" id="IPR036938">
    <property type="entry name" value="PAP2/HPO_sf"/>
</dbReference>
<protein>
    <submittedName>
        <fullName evidence="3">Phosphatase PAP2 family protein</fullName>
    </submittedName>
</protein>
<feature type="transmembrane region" description="Helical" evidence="1">
    <location>
        <begin position="117"/>
        <end position="137"/>
    </location>
</feature>
<organism evidence="3 4">
    <name type="scientific">Bariatricus massiliensis</name>
    <dbReference type="NCBI Taxonomy" id="1745713"/>
    <lineage>
        <taxon>Bacteria</taxon>
        <taxon>Bacillati</taxon>
        <taxon>Bacillota</taxon>
        <taxon>Clostridia</taxon>
        <taxon>Lachnospirales</taxon>
        <taxon>Lachnospiraceae</taxon>
        <taxon>Bariatricus</taxon>
    </lineage>
</organism>
<evidence type="ECO:0000256" key="1">
    <source>
        <dbReference type="SAM" id="Phobius"/>
    </source>
</evidence>
<keyword evidence="1" id="KW-1133">Transmembrane helix</keyword>